<organism evidence="1 2">
    <name type="scientific">Streptomyces polychromogenes</name>
    <dbReference type="NCBI Taxonomy" id="67342"/>
    <lineage>
        <taxon>Bacteria</taxon>
        <taxon>Bacillati</taxon>
        <taxon>Actinomycetota</taxon>
        <taxon>Actinomycetes</taxon>
        <taxon>Kitasatosporales</taxon>
        <taxon>Streptomycetaceae</taxon>
        <taxon>Streptomyces</taxon>
    </lineage>
</organism>
<dbReference type="Proteomes" id="UP001501867">
    <property type="component" value="Unassembled WGS sequence"/>
</dbReference>
<evidence type="ECO:0000313" key="2">
    <source>
        <dbReference type="Proteomes" id="UP001501867"/>
    </source>
</evidence>
<keyword evidence="2" id="KW-1185">Reference proteome</keyword>
<gene>
    <name evidence="1" type="ORF">GCM10010302_66660</name>
</gene>
<evidence type="ECO:0000313" key="1">
    <source>
        <dbReference type="EMBL" id="GAA0318262.1"/>
    </source>
</evidence>
<evidence type="ECO:0008006" key="3">
    <source>
        <dbReference type="Google" id="ProtNLM"/>
    </source>
</evidence>
<reference evidence="1 2" key="1">
    <citation type="journal article" date="2019" name="Int. J. Syst. Evol. Microbiol.">
        <title>The Global Catalogue of Microorganisms (GCM) 10K type strain sequencing project: providing services to taxonomists for standard genome sequencing and annotation.</title>
        <authorList>
            <consortium name="The Broad Institute Genomics Platform"/>
            <consortium name="The Broad Institute Genome Sequencing Center for Infectious Disease"/>
            <person name="Wu L."/>
            <person name="Ma J."/>
        </authorList>
    </citation>
    <scope>NUCLEOTIDE SEQUENCE [LARGE SCALE GENOMIC DNA]</scope>
    <source>
        <strain evidence="1 2">JCM 4505</strain>
    </source>
</reference>
<comment type="caution">
    <text evidence="1">The sequence shown here is derived from an EMBL/GenBank/DDBJ whole genome shotgun (WGS) entry which is preliminary data.</text>
</comment>
<accession>A0ABN0VVA8</accession>
<dbReference type="EMBL" id="BAAABV010000028">
    <property type="protein sequence ID" value="GAA0318262.1"/>
    <property type="molecule type" value="Genomic_DNA"/>
</dbReference>
<proteinExistence type="predicted"/>
<sequence length="261" mass="27583">MRCLDRRLLVWAVAAGVFLTACGGREHNTLAGPAVEPTGSGWIRAWTDQVERNPARDVGAQDLAAPSYQELLSSWRTPQEAEDTLAQAFRRAAPPAVGAAARPENVRWLLFRGEDLNAFAEKACRADAVQAARDLVAKLPGLAPEHAPLVDQTMQLIPRHCTVVHPDAVDSASNVLFMAMVRTAQARRAEAPAASATPAPPALTPSGAADQLHYKAVCGMGSALGGYFAGRAEAGRAKAFGLVAMAGAVVYCPAALKYLFD</sequence>
<dbReference type="RefSeq" id="WP_344167562.1">
    <property type="nucleotide sequence ID" value="NZ_BAAABV010000028.1"/>
</dbReference>
<protein>
    <recommendedName>
        <fullName evidence="3">Lipoprotein</fullName>
    </recommendedName>
</protein>
<dbReference type="PROSITE" id="PS51257">
    <property type="entry name" value="PROKAR_LIPOPROTEIN"/>
    <property type="match status" value="1"/>
</dbReference>
<name>A0ABN0VVA8_9ACTN</name>